<reference evidence="6" key="1">
    <citation type="journal article" date="2019" name="Int. J. Syst. Evol. Microbiol.">
        <title>The Global Catalogue of Microorganisms (GCM) 10K type strain sequencing project: providing services to taxonomists for standard genome sequencing and annotation.</title>
        <authorList>
            <consortium name="The Broad Institute Genomics Platform"/>
            <consortium name="The Broad Institute Genome Sequencing Center for Infectious Disease"/>
            <person name="Wu L."/>
            <person name="Ma J."/>
        </authorList>
    </citation>
    <scope>NUCLEOTIDE SEQUENCE [LARGE SCALE GENOMIC DNA]</scope>
    <source>
        <strain evidence="6">CCUG 62974</strain>
    </source>
</reference>
<accession>A0ABW3DTQ1</accession>
<dbReference type="Proteomes" id="UP001597024">
    <property type="component" value="Unassembled WGS sequence"/>
</dbReference>
<keyword evidence="6" id="KW-1185">Reference proteome</keyword>
<evidence type="ECO:0000313" key="5">
    <source>
        <dbReference type="EMBL" id="MFD0886130.1"/>
    </source>
</evidence>
<dbReference type="InterPro" id="IPR009061">
    <property type="entry name" value="DNA-bd_dom_put_sf"/>
</dbReference>
<sequence length="127" mass="14294">MRIGQAARAAGTTTRALRYYEQEGLLQAPRTAAGYRDYSQDDITRVRNIRELQEVGFTVEDIRLFAELLDRPVPATFTVVDTEVCGTAMRVAQDRLAVLGERIERLTTLHGRLASRLYGEPAVPFPR</sequence>
<gene>
    <name evidence="5" type="ORF">ACFQ08_16420</name>
</gene>
<evidence type="ECO:0000256" key="1">
    <source>
        <dbReference type="ARBA" id="ARBA00023015"/>
    </source>
</evidence>
<dbReference type="PRINTS" id="PR00040">
    <property type="entry name" value="HTHMERR"/>
</dbReference>
<dbReference type="SMART" id="SM00422">
    <property type="entry name" value="HTH_MERR"/>
    <property type="match status" value="1"/>
</dbReference>
<dbReference type="Gene3D" id="1.10.1660.10">
    <property type="match status" value="1"/>
</dbReference>
<dbReference type="EMBL" id="JBHTHX010000524">
    <property type="protein sequence ID" value="MFD0886130.1"/>
    <property type="molecule type" value="Genomic_DNA"/>
</dbReference>
<dbReference type="PANTHER" id="PTHR30204:SF94">
    <property type="entry name" value="HEAVY METAL-DEPENDENT TRANSCRIPTIONAL REGULATOR HI_0293-RELATED"/>
    <property type="match status" value="1"/>
</dbReference>
<protein>
    <submittedName>
        <fullName evidence="5">MerR family transcriptional regulator</fullName>
    </submittedName>
</protein>
<keyword evidence="3" id="KW-0804">Transcription</keyword>
<dbReference type="PANTHER" id="PTHR30204">
    <property type="entry name" value="REDOX-CYCLING DRUG-SENSING TRANSCRIPTIONAL ACTIVATOR SOXR"/>
    <property type="match status" value="1"/>
</dbReference>
<dbReference type="Pfam" id="PF13411">
    <property type="entry name" value="MerR_1"/>
    <property type="match status" value="1"/>
</dbReference>
<dbReference type="PROSITE" id="PS50937">
    <property type="entry name" value="HTH_MERR_2"/>
    <property type="match status" value="1"/>
</dbReference>
<evidence type="ECO:0000313" key="6">
    <source>
        <dbReference type="Proteomes" id="UP001597024"/>
    </source>
</evidence>
<dbReference type="InterPro" id="IPR000551">
    <property type="entry name" value="MerR-type_HTH_dom"/>
</dbReference>
<dbReference type="SUPFAM" id="SSF46955">
    <property type="entry name" value="Putative DNA-binding domain"/>
    <property type="match status" value="1"/>
</dbReference>
<evidence type="ECO:0000259" key="4">
    <source>
        <dbReference type="PROSITE" id="PS50937"/>
    </source>
</evidence>
<feature type="domain" description="HTH merR-type" evidence="4">
    <location>
        <begin position="1"/>
        <end position="68"/>
    </location>
</feature>
<comment type="caution">
    <text evidence="5">The sequence shown here is derived from an EMBL/GenBank/DDBJ whole genome shotgun (WGS) entry which is preliminary data.</text>
</comment>
<name>A0ABW3DTQ1_9ACTN</name>
<proteinExistence type="predicted"/>
<keyword evidence="2" id="KW-0238">DNA-binding</keyword>
<evidence type="ECO:0000256" key="3">
    <source>
        <dbReference type="ARBA" id="ARBA00023163"/>
    </source>
</evidence>
<dbReference type="InterPro" id="IPR047057">
    <property type="entry name" value="MerR_fam"/>
</dbReference>
<organism evidence="5 6">
    <name type="scientific">Streptosporangium algeriense</name>
    <dbReference type="NCBI Taxonomy" id="1682748"/>
    <lineage>
        <taxon>Bacteria</taxon>
        <taxon>Bacillati</taxon>
        <taxon>Actinomycetota</taxon>
        <taxon>Actinomycetes</taxon>
        <taxon>Streptosporangiales</taxon>
        <taxon>Streptosporangiaceae</taxon>
        <taxon>Streptosporangium</taxon>
    </lineage>
</organism>
<evidence type="ECO:0000256" key="2">
    <source>
        <dbReference type="ARBA" id="ARBA00023125"/>
    </source>
</evidence>
<keyword evidence="1" id="KW-0805">Transcription regulation</keyword>